<evidence type="ECO:0000313" key="4">
    <source>
        <dbReference type="Proteomes" id="UP000025171"/>
    </source>
</evidence>
<protein>
    <submittedName>
        <fullName evidence="3">Alcohol dehydrogenase</fullName>
    </submittedName>
</protein>
<dbReference type="InterPro" id="IPR036291">
    <property type="entry name" value="NAD(P)-bd_dom_sf"/>
</dbReference>
<dbReference type="GO" id="GO:0016491">
    <property type="term" value="F:oxidoreductase activity"/>
    <property type="evidence" value="ECO:0007669"/>
    <property type="project" value="UniProtKB-KW"/>
</dbReference>
<dbReference type="Proteomes" id="UP000025171">
    <property type="component" value="Unassembled WGS sequence"/>
</dbReference>
<sequence>MNGSKCVDAFYYGFRSLNDRSGLWGGYGSYMEVEPRTRLYPIAEDLSVEDALLFNPFAAGFDWVIRLGKLQVGETVLILGGGQRGLASVLAAKDAGASQIIVTGLQRDAFKLEIALQFGATHTLIAEETDVAEAIADLTSGRGVDLVIDTTPNAFQPVTDAIKAVRNGGRIVLGGIKGHKDMPQFPIDELLMKQIEMIGALSSSHWGVQQAIRLVEEKRYPVHLMHTHSVPIEGVERAIQTLAGEVPGDPALHISIIHKH</sequence>
<accession>A0A059FS07</accession>
<dbReference type="PANTHER" id="PTHR43401:SF2">
    <property type="entry name" value="L-THREONINE 3-DEHYDROGENASE"/>
    <property type="match status" value="1"/>
</dbReference>
<dbReference type="Pfam" id="PF00107">
    <property type="entry name" value="ADH_zinc_N"/>
    <property type="match status" value="1"/>
</dbReference>
<comment type="caution">
    <text evidence="3">The sequence shown here is derived from an EMBL/GenBank/DDBJ whole genome shotgun (WGS) entry which is preliminary data.</text>
</comment>
<keyword evidence="1" id="KW-0560">Oxidoreductase</keyword>
<name>A0A059FS07_9PROT</name>
<dbReference type="SUPFAM" id="SSF51735">
    <property type="entry name" value="NAD(P)-binding Rossmann-fold domains"/>
    <property type="match status" value="1"/>
</dbReference>
<dbReference type="InterPro" id="IPR050129">
    <property type="entry name" value="Zn_alcohol_dh"/>
</dbReference>
<evidence type="ECO:0000259" key="2">
    <source>
        <dbReference type="Pfam" id="PF00107"/>
    </source>
</evidence>
<dbReference type="Gene3D" id="3.40.50.720">
    <property type="entry name" value="NAD(P)-binding Rossmann-like Domain"/>
    <property type="match status" value="1"/>
</dbReference>
<proteinExistence type="predicted"/>
<gene>
    <name evidence="3" type="ORF">HJO_05290</name>
</gene>
<evidence type="ECO:0000313" key="3">
    <source>
        <dbReference type="EMBL" id="KCZ93243.1"/>
    </source>
</evidence>
<dbReference type="AlphaFoldDB" id="A0A059FS07"/>
<organism evidence="3 4">
    <name type="scientific">Hyphomonas johnsonii MHS-2</name>
    <dbReference type="NCBI Taxonomy" id="1280950"/>
    <lineage>
        <taxon>Bacteria</taxon>
        <taxon>Pseudomonadati</taxon>
        <taxon>Pseudomonadota</taxon>
        <taxon>Alphaproteobacteria</taxon>
        <taxon>Hyphomonadales</taxon>
        <taxon>Hyphomonadaceae</taxon>
        <taxon>Hyphomonas</taxon>
    </lineage>
</organism>
<dbReference type="eggNOG" id="COG1063">
    <property type="taxonomic scope" value="Bacteria"/>
</dbReference>
<dbReference type="CDD" id="cd05188">
    <property type="entry name" value="MDR"/>
    <property type="match status" value="1"/>
</dbReference>
<dbReference type="PATRIC" id="fig|1280950.3.peg.1066"/>
<dbReference type="PANTHER" id="PTHR43401">
    <property type="entry name" value="L-THREONINE 3-DEHYDROGENASE"/>
    <property type="match status" value="1"/>
</dbReference>
<reference evidence="3 4" key="1">
    <citation type="journal article" date="2014" name="Antonie Van Leeuwenhoek">
        <title>Hyphomonas beringensis sp. nov. and Hyphomonas chukchiensis sp. nov., isolated from surface seawater of the Bering Sea and Chukchi Sea.</title>
        <authorList>
            <person name="Li C."/>
            <person name="Lai Q."/>
            <person name="Li G."/>
            <person name="Dong C."/>
            <person name="Wang J."/>
            <person name="Liao Y."/>
            <person name="Shao Z."/>
        </authorList>
    </citation>
    <scope>NUCLEOTIDE SEQUENCE [LARGE SCALE GENOMIC DNA]</scope>
    <source>
        <strain evidence="3 4">MHS-2</strain>
    </source>
</reference>
<dbReference type="Gene3D" id="3.90.180.10">
    <property type="entry name" value="Medium-chain alcohol dehydrogenases, catalytic domain"/>
    <property type="match status" value="1"/>
</dbReference>
<dbReference type="EMBL" id="ARYK01000002">
    <property type="protein sequence ID" value="KCZ93243.1"/>
    <property type="molecule type" value="Genomic_DNA"/>
</dbReference>
<evidence type="ECO:0000256" key="1">
    <source>
        <dbReference type="ARBA" id="ARBA00023002"/>
    </source>
</evidence>
<dbReference type="InterPro" id="IPR013149">
    <property type="entry name" value="ADH-like_C"/>
</dbReference>
<feature type="domain" description="Alcohol dehydrogenase-like C-terminal" evidence="2">
    <location>
        <begin position="85"/>
        <end position="216"/>
    </location>
</feature>
<dbReference type="STRING" id="1280950.HJO_05290"/>
<keyword evidence="4" id="KW-1185">Reference proteome</keyword>